<organism evidence="10 12">
    <name type="scientific">Mycobacterium montefiorense</name>
    <dbReference type="NCBI Taxonomy" id="154654"/>
    <lineage>
        <taxon>Bacteria</taxon>
        <taxon>Bacillati</taxon>
        <taxon>Actinomycetota</taxon>
        <taxon>Actinomycetes</taxon>
        <taxon>Mycobacteriales</taxon>
        <taxon>Mycobacteriaceae</taxon>
        <taxon>Mycobacterium</taxon>
        <taxon>Mycobacterium simiae complex</taxon>
    </lineage>
</organism>
<evidence type="ECO:0000256" key="2">
    <source>
        <dbReference type="ARBA" id="ARBA00008107"/>
    </source>
</evidence>
<keyword evidence="6 7" id="KW-0592">Phosphate transport</keyword>
<dbReference type="InterPro" id="IPR028366">
    <property type="entry name" value="PhoU"/>
</dbReference>
<evidence type="ECO:0000313" key="10">
    <source>
        <dbReference type="EMBL" id="GKU75433.1"/>
    </source>
</evidence>
<comment type="function">
    <text evidence="7">Plays a role in the regulation of phosphate uptake.</text>
</comment>
<evidence type="ECO:0000256" key="6">
    <source>
        <dbReference type="ARBA" id="ARBA00022592"/>
    </source>
</evidence>
<reference evidence="9" key="1">
    <citation type="journal article" date="2018" name="Genome Announc.">
        <title>Draft Genome Sequence of Mycobacterium montefiorense Isolated from Japanese Black Salamander (Hynobius nigrescens).</title>
        <authorList>
            <person name="Fukano H."/>
            <person name="Yoshida M."/>
            <person name="Shimizu A."/>
            <person name="Iwao H."/>
            <person name="Katayama Y."/>
            <person name="Omatsu T."/>
            <person name="Mizutani T."/>
            <person name="Kurata O."/>
            <person name="Wada S."/>
            <person name="Hoshino Y."/>
        </authorList>
    </citation>
    <scope>NUCLEOTIDE SEQUENCE</scope>
    <source>
        <strain evidence="9">BS</strain>
    </source>
</reference>
<dbReference type="GO" id="GO:0006817">
    <property type="term" value="P:phosphate ion transport"/>
    <property type="evidence" value="ECO:0007669"/>
    <property type="project" value="UniProtKB-KW"/>
</dbReference>
<evidence type="ECO:0000256" key="4">
    <source>
        <dbReference type="ARBA" id="ARBA00022448"/>
    </source>
</evidence>
<dbReference type="Proteomes" id="UP001139505">
    <property type="component" value="Unassembled WGS sequence"/>
</dbReference>
<dbReference type="NCBIfam" id="TIGR02135">
    <property type="entry name" value="phoU_full"/>
    <property type="match status" value="1"/>
</dbReference>
<feature type="domain" description="PhoU" evidence="8">
    <location>
        <begin position="122"/>
        <end position="204"/>
    </location>
</feature>
<evidence type="ECO:0000256" key="3">
    <source>
        <dbReference type="ARBA" id="ARBA00011738"/>
    </source>
</evidence>
<comment type="similarity">
    <text evidence="2 7">Belongs to the PhoU family.</text>
</comment>
<reference evidence="11" key="2">
    <citation type="submission" date="2018-04" db="EMBL/GenBank/DDBJ databases">
        <title>Draft genome sequence of Mycobacterium montefiorense isolated from Japanese black salamander.</title>
        <authorList>
            <person name="Fukano H."/>
            <person name="Yoshida M."/>
            <person name="Shimizu A."/>
            <person name="Iwao H."/>
            <person name="Kurata O."/>
            <person name="Katayama Y."/>
            <person name="Omatsu T."/>
            <person name="Mizutani T."/>
            <person name="Wada S."/>
            <person name="Hoshino Y."/>
        </authorList>
    </citation>
    <scope>NUCLEOTIDE SEQUENCE [LARGE SCALE GENOMIC DNA]</scope>
    <source>
        <strain evidence="11">BS</strain>
    </source>
</reference>
<evidence type="ECO:0000256" key="5">
    <source>
        <dbReference type="ARBA" id="ARBA00022490"/>
    </source>
</evidence>
<dbReference type="GO" id="GO:0030643">
    <property type="term" value="P:intracellular phosphate ion homeostasis"/>
    <property type="evidence" value="ECO:0007669"/>
    <property type="project" value="InterPro"/>
</dbReference>
<reference evidence="10" key="3">
    <citation type="journal article" date="2022" name="Microbiol. Resour. Announc.">
        <title>Draft Genome Sequences of Eight Mycobacterium montefiorense Strains Isolated from Salamanders in Captivity.</title>
        <authorList>
            <person name="Komine T."/>
            <person name="Ihara H."/>
            <person name="Fukano H."/>
            <person name="Hoshino Y."/>
            <person name="Kurata O."/>
            <person name="Wada S."/>
        </authorList>
    </citation>
    <scope>NUCLEOTIDE SEQUENCE</scope>
    <source>
        <strain evidence="10">NJB18185</strain>
    </source>
</reference>
<dbReference type="Proteomes" id="UP000245060">
    <property type="component" value="Unassembled WGS sequence"/>
</dbReference>
<dbReference type="FunFam" id="1.20.58.220:FF:000004">
    <property type="entry name" value="Phosphate-specific transport system accessory protein PhoU"/>
    <property type="match status" value="1"/>
</dbReference>
<dbReference type="PANTHER" id="PTHR42930:SF3">
    <property type="entry name" value="PHOSPHATE-SPECIFIC TRANSPORT SYSTEM ACCESSORY PROTEIN PHOU"/>
    <property type="match status" value="1"/>
</dbReference>
<keyword evidence="4 7" id="KW-0813">Transport</keyword>
<evidence type="ECO:0000313" key="12">
    <source>
        <dbReference type="Proteomes" id="UP001139505"/>
    </source>
</evidence>
<reference evidence="10" key="4">
    <citation type="submission" date="2022-04" db="EMBL/GenBank/DDBJ databases">
        <authorList>
            <person name="Komine T."/>
            <person name="Fukano H."/>
            <person name="Wada S."/>
        </authorList>
    </citation>
    <scope>NUCLEOTIDE SEQUENCE</scope>
    <source>
        <strain evidence="10">NJB18185</strain>
    </source>
</reference>
<dbReference type="Pfam" id="PF01895">
    <property type="entry name" value="PhoU"/>
    <property type="match status" value="2"/>
</dbReference>
<evidence type="ECO:0000259" key="8">
    <source>
        <dbReference type="Pfam" id="PF01895"/>
    </source>
</evidence>
<dbReference type="RefSeq" id="WP_108922323.1">
    <property type="nucleotide sequence ID" value="NZ_BFCH01000018.1"/>
</dbReference>
<keyword evidence="5 7" id="KW-0963">Cytoplasm</keyword>
<evidence type="ECO:0000256" key="7">
    <source>
        <dbReference type="PIRNR" id="PIRNR003107"/>
    </source>
</evidence>
<accession>A0AA37PY15</accession>
<dbReference type="SUPFAM" id="SSF109755">
    <property type="entry name" value="PhoU-like"/>
    <property type="match status" value="1"/>
</dbReference>
<dbReference type="EMBL" id="BFCH01000018">
    <property type="protein sequence ID" value="GBG38183.1"/>
    <property type="molecule type" value="Genomic_DNA"/>
</dbReference>
<dbReference type="AlphaFoldDB" id="A0AA37PY15"/>
<comment type="caution">
    <text evidence="10">The sequence shown here is derived from an EMBL/GenBank/DDBJ whole genome shotgun (WGS) entry which is preliminary data.</text>
</comment>
<gene>
    <name evidence="10" type="primary">phoU2_2</name>
    <name evidence="9" type="ORF">MmonteBS_25550</name>
    <name evidence="10" type="ORF">NJB18185_52040</name>
</gene>
<evidence type="ECO:0000256" key="1">
    <source>
        <dbReference type="ARBA" id="ARBA00004496"/>
    </source>
</evidence>
<proteinExistence type="inferred from homology"/>
<keyword evidence="11" id="KW-1185">Reference proteome</keyword>
<dbReference type="EMBL" id="BQYH01000074">
    <property type="protein sequence ID" value="GKU75433.1"/>
    <property type="molecule type" value="Genomic_DNA"/>
</dbReference>
<dbReference type="InterPro" id="IPR038078">
    <property type="entry name" value="PhoU-like_sf"/>
</dbReference>
<evidence type="ECO:0000313" key="9">
    <source>
        <dbReference type="EMBL" id="GBG38183.1"/>
    </source>
</evidence>
<dbReference type="Gene3D" id="1.20.58.220">
    <property type="entry name" value="Phosphate transport system protein phou homolog 2, domain 2"/>
    <property type="match status" value="1"/>
</dbReference>
<name>A0AA37PY15_9MYCO</name>
<sequence>MRTAFHNQLDALSQSIADMCDLSSTAMAQATEALLSADIVLAEAVISAHPELMARATQAENDAYTLLALQSPVATDLRAILASLQNVADVYRMAALAHYVADTARRRHPGTAIPDDIKSCFAEMGRIAVDLSRNATNVVLSGNPDHAAKLAADDDAMDELHRLVFTTLMDRQWSHTVAAAVDVTLLSRYYERFADHAVTVGQRVIFQANGSHLAQQQVEQRPTA</sequence>
<protein>
    <recommendedName>
        <fullName evidence="7">Phosphate-specific transport system accessory protein PhoU</fullName>
    </recommendedName>
</protein>
<dbReference type="InterPro" id="IPR026022">
    <property type="entry name" value="PhoU_dom"/>
</dbReference>
<dbReference type="GO" id="GO:0005737">
    <property type="term" value="C:cytoplasm"/>
    <property type="evidence" value="ECO:0007669"/>
    <property type="project" value="UniProtKB-SubCell"/>
</dbReference>
<feature type="domain" description="PhoU" evidence="8">
    <location>
        <begin position="16"/>
        <end position="102"/>
    </location>
</feature>
<dbReference type="GO" id="GO:0045936">
    <property type="term" value="P:negative regulation of phosphate metabolic process"/>
    <property type="evidence" value="ECO:0007669"/>
    <property type="project" value="InterPro"/>
</dbReference>
<dbReference type="PANTHER" id="PTHR42930">
    <property type="entry name" value="PHOSPHATE-SPECIFIC TRANSPORT SYSTEM ACCESSORY PROTEIN PHOU"/>
    <property type="match status" value="1"/>
</dbReference>
<evidence type="ECO:0000313" key="11">
    <source>
        <dbReference type="Proteomes" id="UP000245060"/>
    </source>
</evidence>
<comment type="subunit">
    <text evidence="3 7">Homodimer.</text>
</comment>
<dbReference type="PIRSF" id="PIRSF003107">
    <property type="entry name" value="PhoU"/>
    <property type="match status" value="1"/>
</dbReference>
<comment type="subcellular location">
    <subcellularLocation>
        <location evidence="1 7">Cytoplasm</location>
    </subcellularLocation>
</comment>